<proteinExistence type="predicted"/>
<feature type="domain" description="Right handed beta helix" evidence="1">
    <location>
        <begin position="183"/>
        <end position="323"/>
    </location>
</feature>
<dbReference type="Gene3D" id="2.160.20.10">
    <property type="entry name" value="Single-stranded right-handed beta-helix, Pectin lyase-like"/>
    <property type="match status" value="1"/>
</dbReference>
<dbReference type="SUPFAM" id="SSF51126">
    <property type="entry name" value="Pectin lyase-like"/>
    <property type="match status" value="2"/>
</dbReference>
<dbReference type="InterPro" id="IPR012334">
    <property type="entry name" value="Pectin_lyas_fold"/>
</dbReference>
<evidence type="ECO:0000259" key="1">
    <source>
        <dbReference type="Pfam" id="PF13229"/>
    </source>
</evidence>
<dbReference type="Proteomes" id="UP001324380">
    <property type="component" value="Chromosome"/>
</dbReference>
<dbReference type="Pfam" id="PF13229">
    <property type="entry name" value="Beta_helix"/>
    <property type="match status" value="1"/>
</dbReference>
<dbReference type="InterPro" id="IPR011050">
    <property type="entry name" value="Pectin_lyase_fold/virulence"/>
</dbReference>
<evidence type="ECO:0000313" key="2">
    <source>
        <dbReference type="EMBL" id="WPU95698.1"/>
    </source>
</evidence>
<dbReference type="RefSeq" id="WP_321564804.1">
    <property type="nucleotide sequence ID" value="NZ_CP139558.1"/>
</dbReference>
<dbReference type="InterPro" id="IPR039448">
    <property type="entry name" value="Beta_helix"/>
</dbReference>
<reference evidence="2 3" key="1">
    <citation type="submission" date="2023-11" db="EMBL/GenBank/DDBJ databases">
        <title>Analysis of the Genomes of Mucilaginibacter gossypii cycad 4 and M. sabulilitoris SNA2: microbes with the potential for plant growth promotion.</title>
        <authorList>
            <person name="Hirsch A.M."/>
            <person name="Humm E."/>
            <person name="Rubbi M."/>
            <person name="Del Vecchio G."/>
            <person name="Ha S.M."/>
            <person name="Pellegrini M."/>
            <person name="Gunsalus R.P."/>
        </authorList>
    </citation>
    <scope>NUCLEOTIDE SEQUENCE [LARGE SCALE GENOMIC DNA]</scope>
    <source>
        <strain evidence="2 3">SNA2</strain>
    </source>
</reference>
<keyword evidence="3" id="KW-1185">Reference proteome</keyword>
<name>A0ABZ0TRE3_9SPHI</name>
<evidence type="ECO:0000313" key="3">
    <source>
        <dbReference type="Proteomes" id="UP001324380"/>
    </source>
</evidence>
<protein>
    <submittedName>
        <fullName evidence="2">Right-handed parallel beta-helix repeat-containing protein</fullName>
    </submittedName>
</protein>
<gene>
    <name evidence="2" type="ORF">SNE25_09225</name>
</gene>
<accession>A0ABZ0TRE3</accession>
<dbReference type="SMART" id="SM00710">
    <property type="entry name" value="PbH1"/>
    <property type="match status" value="9"/>
</dbReference>
<dbReference type="EMBL" id="CP139558">
    <property type="protein sequence ID" value="WPU95698.1"/>
    <property type="molecule type" value="Genomic_DNA"/>
</dbReference>
<sequence length="432" mass="46483">MTRTLVINRTLAVPPGVDIEGGTLKNGTNMSGTLLTNNTFLKYEDGAKNRLTHVKFESSGDFQLSNWANAVVVLKNCRDITIEQCTFNLNQAYAPKGAEGVWITGENSSGNRILFNTLYTAGIEYAENGSSTGLIKGNLIINAHSNALSGHGNGKKNCNQNIITQNIITDAGFIGIEDWGNCYGSVISGNRITGTGKSPSQQHEGMGISAVGTNTIVKDNIVRDARLYYIESRGAGHMLITNNRIIDSQFKAIGIISNFTSPASDGDTTIGFSSIHHNSIQGTTEGIQVFGNFITKLLVDSNTLVNPRDRGIDIDSDAGNYQVEVLANKFIFDSSTGQSRLAILAFTRQKDLTGQRLLIKNNKFTYPQIALTPTPRETVWLIGTNNSTITGNAILSKDKSLRILSTTGASVTGLKISGNVLNGQVATIKSRN</sequence>
<organism evidence="2 3">
    <name type="scientific">Mucilaginibacter sabulilitoris</name>
    <dbReference type="NCBI Taxonomy" id="1173583"/>
    <lineage>
        <taxon>Bacteria</taxon>
        <taxon>Pseudomonadati</taxon>
        <taxon>Bacteroidota</taxon>
        <taxon>Sphingobacteriia</taxon>
        <taxon>Sphingobacteriales</taxon>
        <taxon>Sphingobacteriaceae</taxon>
        <taxon>Mucilaginibacter</taxon>
    </lineage>
</organism>
<dbReference type="InterPro" id="IPR006626">
    <property type="entry name" value="PbH1"/>
</dbReference>